<feature type="transmembrane region" description="Helical" evidence="6">
    <location>
        <begin position="447"/>
        <end position="466"/>
    </location>
</feature>
<keyword evidence="2" id="KW-1003">Cell membrane</keyword>
<feature type="transmembrane region" description="Helical" evidence="6">
    <location>
        <begin position="382"/>
        <end position="402"/>
    </location>
</feature>
<evidence type="ECO:0000256" key="6">
    <source>
        <dbReference type="SAM" id="Phobius"/>
    </source>
</evidence>
<dbReference type="GO" id="GO:0022857">
    <property type="term" value="F:transmembrane transporter activity"/>
    <property type="evidence" value="ECO:0007669"/>
    <property type="project" value="InterPro"/>
</dbReference>
<comment type="caution">
    <text evidence="7">The sequence shown here is derived from an EMBL/GenBank/DDBJ whole genome shotgun (WGS) entry which is preliminary data.</text>
</comment>
<organism evidence="7 8">
    <name type="scientific">Atopobium deltae</name>
    <dbReference type="NCBI Taxonomy" id="1393034"/>
    <lineage>
        <taxon>Bacteria</taxon>
        <taxon>Bacillati</taxon>
        <taxon>Actinomycetota</taxon>
        <taxon>Coriobacteriia</taxon>
        <taxon>Coriobacteriales</taxon>
        <taxon>Atopobiaceae</taxon>
        <taxon>Atopobium</taxon>
    </lineage>
</organism>
<dbReference type="GO" id="GO:0005886">
    <property type="term" value="C:plasma membrane"/>
    <property type="evidence" value="ECO:0007669"/>
    <property type="project" value="UniProtKB-SubCell"/>
</dbReference>
<reference evidence="8" key="1">
    <citation type="submission" date="2016-01" db="EMBL/GenBank/DDBJ databases">
        <authorList>
            <person name="Mitreva M."/>
            <person name="Pepin K.H."/>
            <person name="Mihindukulasuriya K.A."/>
            <person name="Fulton R."/>
            <person name="Fronick C."/>
            <person name="O'Laughlin M."/>
            <person name="Miner T."/>
            <person name="Herter B."/>
            <person name="Rosa B.A."/>
            <person name="Cordes M."/>
            <person name="Tomlinson C."/>
            <person name="Wollam A."/>
            <person name="Palsikar V.B."/>
            <person name="Mardis E.R."/>
            <person name="Wilson R.K."/>
        </authorList>
    </citation>
    <scope>NUCLEOTIDE SEQUENCE [LARGE SCALE GENOMIC DNA]</scope>
    <source>
        <strain evidence="8">DNF00019</strain>
    </source>
</reference>
<evidence type="ECO:0000313" key="7">
    <source>
        <dbReference type="EMBL" id="KXB35244.1"/>
    </source>
</evidence>
<dbReference type="InterPro" id="IPR050367">
    <property type="entry name" value="APC_superfamily"/>
</dbReference>
<feature type="transmembrane region" description="Helical" evidence="6">
    <location>
        <begin position="74"/>
        <end position="103"/>
    </location>
</feature>
<keyword evidence="4 6" id="KW-1133">Transmembrane helix</keyword>
<evidence type="ECO:0000313" key="8">
    <source>
        <dbReference type="Proteomes" id="UP000070675"/>
    </source>
</evidence>
<dbReference type="Pfam" id="PF13520">
    <property type="entry name" value="AA_permease_2"/>
    <property type="match status" value="1"/>
</dbReference>
<accession>A0A133XWC7</accession>
<protein>
    <submittedName>
        <fullName evidence="7">Amino acid permease</fullName>
    </submittedName>
</protein>
<dbReference type="AlphaFoldDB" id="A0A133XWC7"/>
<dbReference type="OrthoDB" id="9762947at2"/>
<feature type="transmembrane region" description="Helical" evidence="6">
    <location>
        <begin position="328"/>
        <end position="361"/>
    </location>
</feature>
<feature type="transmembrane region" description="Helical" evidence="6">
    <location>
        <begin position="472"/>
        <end position="488"/>
    </location>
</feature>
<dbReference type="EMBL" id="LSCR01000005">
    <property type="protein sequence ID" value="KXB35244.1"/>
    <property type="molecule type" value="Genomic_DNA"/>
</dbReference>
<keyword evidence="8" id="KW-1185">Reference proteome</keyword>
<feature type="transmembrane region" description="Helical" evidence="6">
    <location>
        <begin position="167"/>
        <end position="187"/>
    </location>
</feature>
<gene>
    <name evidence="7" type="ORF">HMPREF3192_00321</name>
</gene>
<comment type="subcellular location">
    <subcellularLocation>
        <location evidence="1">Cell membrane</location>
        <topology evidence="1">Multi-pass membrane protein</topology>
    </subcellularLocation>
</comment>
<feature type="transmembrane region" description="Helical" evidence="6">
    <location>
        <begin position="199"/>
        <end position="220"/>
    </location>
</feature>
<name>A0A133XWC7_9ACTN</name>
<dbReference type="Gene3D" id="1.20.1740.10">
    <property type="entry name" value="Amino acid/polyamine transporter I"/>
    <property type="match status" value="1"/>
</dbReference>
<evidence type="ECO:0000256" key="3">
    <source>
        <dbReference type="ARBA" id="ARBA00022692"/>
    </source>
</evidence>
<feature type="transmembrane region" description="Helical" evidence="6">
    <location>
        <begin position="408"/>
        <end position="427"/>
    </location>
</feature>
<dbReference type="PIRSF" id="PIRSF006060">
    <property type="entry name" value="AA_transporter"/>
    <property type="match status" value="1"/>
</dbReference>
<sequence>MTGSSSQHSGDASAHAAAHAEKASFKSDKPSLKKVLSLWDLFIIAFGATIGTSWALLVGTWIMHGGGPLPTMYAFLLVTLILIPVGAAFSELTAAMPVAGGIVEHVHRAFGELPSFICGWFLLLSNAIICPWEAIVISRLLSTQLSQFPIFSWLTSIKLYTILNTDIYLWPVLISVGCCLFVLNRNLRGVIPEARLSSFLSKTLLIGMAIVIISTLSVGSETNALPTFASVPDIASHTPVALSLPHGIVAVLALAPFYYAGFDTITMHAEEAAQGLNWSKFGKVISLAIIATGCFYLVCIYSFGTILPWREFIQHADPAFHALKHFNIHVYTVMLFIVIFGSLGPMNAFLAASARIAYALAKRHQLPALLAHIDDEGHVPNVAYYLLILLTLIGPFLGHVLLTPLTSIASAGFIFSCLMSSYACLYLRFKEPDLARPYRVPAGKIGITISCINSTLLFIFIALPLVSSSLSALDWLFVLFWTFVGFGLRKLAQNAYYDPLPPDGRGINGR</sequence>
<feature type="transmembrane region" description="Helical" evidence="6">
    <location>
        <begin position="240"/>
        <end position="260"/>
    </location>
</feature>
<evidence type="ECO:0000256" key="5">
    <source>
        <dbReference type="ARBA" id="ARBA00023136"/>
    </source>
</evidence>
<feature type="transmembrane region" description="Helical" evidence="6">
    <location>
        <begin position="281"/>
        <end position="308"/>
    </location>
</feature>
<dbReference type="PATRIC" id="fig|1393034.3.peg.315"/>
<dbReference type="Proteomes" id="UP000070675">
    <property type="component" value="Unassembled WGS sequence"/>
</dbReference>
<evidence type="ECO:0000256" key="1">
    <source>
        <dbReference type="ARBA" id="ARBA00004651"/>
    </source>
</evidence>
<dbReference type="STRING" id="1393034.HMPREF3192_00321"/>
<keyword evidence="3 6" id="KW-0812">Transmembrane</keyword>
<feature type="transmembrane region" description="Helical" evidence="6">
    <location>
        <begin position="115"/>
        <end position="137"/>
    </location>
</feature>
<evidence type="ECO:0000256" key="4">
    <source>
        <dbReference type="ARBA" id="ARBA00022989"/>
    </source>
</evidence>
<dbReference type="RefSeq" id="WP_082715536.1">
    <property type="nucleotide sequence ID" value="NZ_KQ959486.1"/>
</dbReference>
<dbReference type="InterPro" id="IPR002293">
    <property type="entry name" value="AA/rel_permease1"/>
</dbReference>
<feature type="transmembrane region" description="Helical" evidence="6">
    <location>
        <begin position="38"/>
        <end position="62"/>
    </location>
</feature>
<keyword evidence="5 6" id="KW-0472">Membrane</keyword>
<evidence type="ECO:0000256" key="2">
    <source>
        <dbReference type="ARBA" id="ARBA00022475"/>
    </source>
</evidence>
<dbReference type="PANTHER" id="PTHR42770:SF11">
    <property type="entry name" value="INNER MEMBRANE TRANSPORT PROTEIN YBAT"/>
    <property type="match status" value="1"/>
</dbReference>
<proteinExistence type="predicted"/>
<dbReference type="PANTHER" id="PTHR42770">
    <property type="entry name" value="AMINO ACID TRANSPORTER-RELATED"/>
    <property type="match status" value="1"/>
</dbReference>